<dbReference type="Pfam" id="PF01636">
    <property type="entry name" value="APH"/>
    <property type="match status" value="1"/>
</dbReference>
<dbReference type="SUPFAM" id="SSF56112">
    <property type="entry name" value="Protein kinase-like (PK-like)"/>
    <property type="match status" value="1"/>
</dbReference>
<protein>
    <recommendedName>
        <fullName evidence="1">Aminoglycoside phosphotransferase domain-containing protein</fullName>
    </recommendedName>
</protein>
<name>A0A0A0BW28_9CELL</name>
<gene>
    <name evidence="2" type="ORF">N868_04965</name>
</gene>
<feature type="domain" description="Aminoglycoside phosphotransferase" evidence="1">
    <location>
        <begin position="5"/>
        <end position="187"/>
    </location>
</feature>
<dbReference type="AlphaFoldDB" id="A0A0A0BW28"/>
<sequence length="279" mass="30261">MYGLRLDDDRAVVLKVHRPPVGISHLETTDAGLRHLSRHGYPCPDPIDGPVLIDGHVVTVQSLLTRGTAGDAHRPPVRRAMAASLAEHIEILTGIPGGTAALAPRLGPGPAWTQYTGGPWPTPHEPIFDFTGTPAGWEWLDDYAREATAELIRLHSVSPTVIAHADWYAGNLRFEDDRVVAAFDWELIADQEAVLVGLSAGGYLADAAPSPTEVADYIDDYDKARPLHTDGRRAAATAARWMLAFNARCDLSMLEDAPAPGSALHRLATDREAYRLIHP</sequence>
<accession>A0A0A0BW28</accession>
<evidence type="ECO:0000259" key="1">
    <source>
        <dbReference type="Pfam" id="PF01636"/>
    </source>
</evidence>
<dbReference type="InterPro" id="IPR011009">
    <property type="entry name" value="Kinase-like_dom_sf"/>
</dbReference>
<keyword evidence="3" id="KW-1185">Reference proteome</keyword>
<evidence type="ECO:0000313" key="2">
    <source>
        <dbReference type="EMBL" id="KGM11887.1"/>
    </source>
</evidence>
<proteinExistence type="predicted"/>
<organism evidence="2 3">
    <name type="scientific">Cellulomonas carbonis T26</name>
    <dbReference type="NCBI Taxonomy" id="947969"/>
    <lineage>
        <taxon>Bacteria</taxon>
        <taxon>Bacillati</taxon>
        <taxon>Actinomycetota</taxon>
        <taxon>Actinomycetes</taxon>
        <taxon>Micrococcales</taxon>
        <taxon>Cellulomonadaceae</taxon>
        <taxon>Cellulomonas</taxon>
    </lineage>
</organism>
<dbReference type="InterPro" id="IPR002575">
    <property type="entry name" value="Aminoglycoside_PTrfase"/>
</dbReference>
<dbReference type="EMBL" id="AXCY01000012">
    <property type="protein sequence ID" value="KGM11887.1"/>
    <property type="molecule type" value="Genomic_DNA"/>
</dbReference>
<comment type="caution">
    <text evidence="2">The sequence shown here is derived from an EMBL/GenBank/DDBJ whole genome shotgun (WGS) entry which is preliminary data.</text>
</comment>
<reference evidence="2 3" key="2">
    <citation type="journal article" date="2015" name="Stand. Genomic Sci.">
        <title>Draft genome sequence of Cellulomonas carbonis T26(T) and comparative analysis of six Cellulomonas genomes.</title>
        <authorList>
            <person name="Zhuang W."/>
            <person name="Zhang S."/>
            <person name="Xia X."/>
            <person name="Wang G."/>
        </authorList>
    </citation>
    <scope>NUCLEOTIDE SEQUENCE [LARGE SCALE GENOMIC DNA]</scope>
    <source>
        <strain evidence="2 3">T26</strain>
    </source>
</reference>
<reference evidence="2 3" key="1">
    <citation type="submission" date="2013-08" db="EMBL/GenBank/DDBJ databases">
        <title>Genome sequencing of Cellulomonas carbonis T26.</title>
        <authorList>
            <person name="Chen F."/>
            <person name="Li Y."/>
            <person name="Wang G."/>
        </authorList>
    </citation>
    <scope>NUCLEOTIDE SEQUENCE [LARGE SCALE GENOMIC DNA]</scope>
    <source>
        <strain evidence="2 3">T26</strain>
    </source>
</reference>
<dbReference type="Proteomes" id="UP000029839">
    <property type="component" value="Unassembled WGS sequence"/>
</dbReference>
<evidence type="ECO:0000313" key="3">
    <source>
        <dbReference type="Proteomes" id="UP000029839"/>
    </source>
</evidence>